<dbReference type="PRINTS" id="PR00465">
    <property type="entry name" value="EP450IV"/>
</dbReference>
<dbReference type="SUPFAM" id="SSF48264">
    <property type="entry name" value="Cytochrome P450"/>
    <property type="match status" value="1"/>
</dbReference>
<evidence type="ECO:0000313" key="11">
    <source>
        <dbReference type="Proteomes" id="UP001302126"/>
    </source>
</evidence>
<dbReference type="PANTHER" id="PTHR46206:SF4">
    <property type="entry name" value="P450, PUTATIVE (EUROFUNG)-RELATED"/>
    <property type="match status" value="1"/>
</dbReference>
<dbReference type="Pfam" id="PF00067">
    <property type="entry name" value="p450"/>
    <property type="match status" value="1"/>
</dbReference>
<keyword evidence="9" id="KW-0472">Membrane</keyword>
<dbReference type="EMBL" id="MU864438">
    <property type="protein sequence ID" value="KAK4185837.1"/>
    <property type="molecule type" value="Genomic_DNA"/>
</dbReference>
<proteinExistence type="inferred from homology"/>
<comment type="caution">
    <text evidence="10">The sequence shown here is derived from an EMBL/GenBank/DDBJ whole genome shotgun (WGS) entry which is preliminary data.</text>
</comment>
<evidence type="ECO:0000256" key="4">
    <source>
        <dbReference type="ARBA" id="ARBA00023002"/>
    </source>
</evidence>
<name>A0AAN6WSX0_9PEZI</name>
<comment type="cofactor">
    <cofactor evidence="1 7">
        <name>heme</name>
        <dbReference type="ChEBI" id="CHEBI:30413"/>
    </cofactor>
</comment>
<dbReference type="PANTHER" id="PTHR46206">
    <property type="entry name" value="CYTOCHROME P450"/>
    <property type="match status" value="1"/>
</dbReference>
<dbReference type="CDD" id="cd11041">
    <property type="entry name" value="CYP503A1-like"/>
    <property type="match status" value="1"/>
</dbReference>
<dbReference type="InterPro" id="IPR036396">
    <property type="entry name" value="Cyt_P450_sf"/>
</dbReference>
<dbReference type="GO" id="GO:0020037">
    <property type="term" value="F:heme binding"/>
    <property type="evidence" value="ECO:0007669"/>
    <property type="project" value="InterPro"/>
</dbReference>
<keyword evidence="9" id="KW-1133">Transmembrane helix</keyword>
<evidence type="ECO:0000256" key="2">
    <source>
        <dbReference type="ARBA" id="ARBA00010617"/>
    </source>
</evidence>
<reference evidence="10" key="2">
    <citation type="submission" date="2023-05" db="EMBL/GenBank/DDBJ databases">
        <authorList>
            <consortium name="Lawrence Berkeley National Laboratory"/>
            <person name="Steindorff A."/>
            <person name="Hensen N."/>
            <person name="Bonometti L."/>
            <person name="Westerberg I."/>
            <person name="Brannstrom I.O."/>
            <person name="Guillou S."/>
            <person name="Cros-Aarteil S."/>
            <person name="Calhoun S."/>
            <person name="Haridas S."/>
            <person name="Kuo A."/>
            <person name="Mondo S."/>
            <person name="Pangilinan J."/>
            <person name="Riley R."/>
            <person name="Labutti K."/>
            <person name="Andreopoulos B."/>
            <person name="Lipzen A."/>
            <person name="Chen C."/>
            <person name="Yanf M."/>
            <person name="Daum C."/>
            <person name="Ng V."/>
            <person name="Clum A."/>
            <person name="Ohm R."/>
            <person name="Martin F."/>
            <person name="Silar P."/>
            <person name="Natvig D."/>
            <person name="Lalanne C."/>
            <person name="Gautier V."/>
            <person name="Ament-Velasquez S.L."/>
            <person name="Kruys A."/>
            <person name="Hutchinson M.I."/>
            <person name="Powell A.J."/>
            <person name="Barry K."/>
            <person name="Miller A.N."/>
            <person name="Grigoriev I.V."/>
            <person name="Debuchy R."/>
            <person name="Gladieux P."/>
            <person name="Thoren M.H."/>
            <person name="Johannesson H."/>
        </authorList>
    </citation>
    <scope>NUCLEOTIDE SEQUENCE</scope>
    <source>
        <strain evidence="10">PSN309</strain>
    </source>
</reference>
<dbReference type="Gene3D" id="1.10.630.10">
    <property type="entry name" value="Cytochrome P450"/>
    <property type="match status" value="1"/>
</dbReference>
<dbReference type="GO" id="GO:0004497">
    <property type="term" value="F:monooxygenase activity"/>
    <property type="evidence" value="ECO:0007669"/>
    <property type="project" value="UniProtKB-KW"/>
</dbReference>
<evidence type="ECO:0000313" key="10">
    <source>
        <dbReference type="EMBL" id="KAK4185837.1"/>
    </source>
</evidence>
<gene>
    <name evidence="10" type="ORF">QBC35DRAFT_502785</name>
</gene>
<feature type="transmembrane region" description="Helical" evidence="9">
    <location>
        <begin position="27"/>
        <end position="55"/>
    </location>
</feature>
<dbReference type="AlphaFoldDB" id="A0AAN6WSX0"/>
<evidence type="ECO:0000256" key="5">
    <source>
        <dbReference type="ARBA" id="ARBA00023004"/>
    </source>
</evidence>
<sequence>MVLVMAKISDACPLMNLTMNRDALPGWIAAVAASLPTSAIAITVVAAWLLLGLIAKSALKRKAGKLDMPYVDFTDGGKRSMERYAQEGNALLTRGYQEYSKQGLPFSFFNSTNTSRPLAILPTKYLEEVRNASSSKLSFNEFLNKSQISADIGAPQVTDRIIHVVRQDLNKSLNDLIQPLHQACAKVVPRLIPPSQDWTSHPGFMALFQIVGRLMARVLVGSELWDDDEWHQVCMMYFGAGMIATARVRNGWYPTWLRWTSRFLDKYVIGIYLARRKGQKILKPVVQARVAEVKAKKDDNNSKSKLGDGIGWLAESYMNSGKSRPSPGDIMQDVAFLIAASVPSTASTCLSILYDLIDIDHANTLAEIREEISLVFSENGSTWTRRALGELRLLDSFMKESQRIHNLQFNTMQRMVLEPEGYTFKDGLHLPQGTPMVMPSRLLGLDPDLHREADKFDATRWKKKREEGDATKFHFASIHDDMLPWGSGPHACPGRFIAQDIIKLILVHFVTQYDIKCAEGDGHRPVDTPDHATFNPNMGAMLMFKER</sequence>
<evidence type="ECO:0000256" key="9">
    <source>
        <dbReference type="SAM" id="Phobius"/>
    </source>
</evidence>
<protein>
    <submittedName>
        <fullName evidence="10">Cytochrome P450</fullName>
    </submittedName>
</protein>
<dbReference type="GO" id="GO:0016705">
    <property type="term" value="F:oxidoreductase activity, acting on paired donors, with incorporation or reduction of molecular oxygen"/>
    <property type="evidence" value="ECO:0007669"/>
    <property type="project" value="InterPro"/>
</dbReference>
<keyword evidence="3 7" id="KW-0479">Metal-binding</keyword>
<keyword evidence="6 8" id="KW-0503">Monooxygenase</keyword>
<evidence type="ECO:0000256" key="1">
    <source>
        <dbReference type="ARBA" id="ARBA00001971"/>
    </source>
</evidence>
<dbReference type="InterPro" id="IPR002403">
    <property type="entry name" value="Cyt_P450_E_grp-IV"/>
</dbReference>
<keyword evidence="9" id="KW-0812">Transmembrane</keyword>
<evidence type="ECO:0000256" key="3">
    <source>
        <dbReference type="ARBA" id="ARBA00022723"/>
    </source>
</evidence>
<organism evidence="10 11">
    <name type="scientific">Podospora australis</name>
    <dbReference type="NCBI Taxonomy" id="1536484"/>
    <lineage>
        <taxon>Eukaryota</taxon>
        <taxon>Fungi</taxon>
        <taxon>Dikarya</taxon>
        <taxon>Ascomycota</taxon>
        <taxon>Pezizomycotina</taxon>
        <taxon>Sordariomycetes</taxon>
        <taxon>Sordariomycetidae</taxon>
        <taxon>Sordariales</taxon>
        <taxon>Podosporaceae</taxon>
        <taxon>Podospora</taxon>
    </lineage>
</organism>
<feature type="binding site" description="axial binding residue" evidence="7">
    <location>
        <position position="492"/>
    </location>
    <ligand>
        <name>heme</name>
        <dbReference type="ChEBI" id="CHEBI:30413"/>
    </ligand>
    <ligandPart>
        <name>Fe</name>
        <dbReference type="ChEBI" id="CHEBI:18248"/>
    </ligandPart>
</feature>
<dbReference type="InterPro" id="IPR001128">
    <property type="entry name" value="Cyt_P450"/>
</dbReference>
<dbReference type="InterPro" id="IPR017972">
    <property type="entry name" value="Cyt_P450_CS"/>
</dbReference>
<accession>A0AAN6WSX0</accession>
<evidence type="ECO:0000256" key="6">
    <source>
        <dbReference type="ARBA" id="ARBA00023033"/>
    </source>
</evidence>
<dbReference type="PROSITE" id="PS00086">
    <property type="entry name" value="CYTOCHROME_P450"/>
    <property type="match status" value="1"/>
</dbReference>
<keyword evidence="11" id="KW-1185">Reference proteome</keyword>
<keyword evidence="4 8" id="KW-0560">Oxidoreductase</keyword>
<comment type="similarity">
    <text evidence="2 8">Belongs to the cytochrome P450 family.</text>
</comment>
<evidence type="ECO:0000256" key="8">
    <source>
        <dbReference type="RuleBase" id="RU000461"/>
    </source>
</evidence>
<evidence type="ECO:0000256" key="7">
    <source>
        <dbReference type="PIRSR" id="PIRSR602403-1"/>
    </source>
</evidence>
<reference evidence="10" key="1">
    <citation type="journal article" date="2023" name="Mol. Phylogenet. Evol.">
        <title>Genome-scale phylogeny and comparative genomics of the fungal order Sordariales.</title>
        <authorList>
            <person name="Hensen N."/>
            <person name="Bonometti L."/>
            <person name="Westerberg I."/>
            <person name="Brannstrom I.O."/>
            <person name="Guillou S."/>
            <person name="Cros-Aarteil S."/>
            <person name="Calhoun S."/>
            <person name="Haridas S."/>
            <person name="Kuo A."/>
            <person name="Mondo S."/>
            <person name="Pangilinan J."/>
            <person name="Riley R."/>
            <person name="LaButti K."/>
            <person name="Andreopoulos B."/>
            <person name="Lipzen A."/>
            <person name="Chen C."/>
            <person name="Yan M."/>
            <person name="Daum C."/>
            <person name="Ng V."/>
            <person name="Clum A."/>
            <person name="Steindorff A."/>
            <person name="Ohm R.A."/>
            <person name="Martin F."/>
            <person name="Silar P."/>
            <person name="Natvig D.O."/>
            <person name="Lalanne C."/>
            <person name="Gautier V."/>
            <person name="Ament-Velasquez S.L."/>
            <person name="Kruys A."/>
            <person name="Hutchinson M.I."/>
            <person name="Powell A.J."/>
            <person name="Barry K."/>
            <person name="Miller A.N."/>
            <person name="Grigoriev I.V."/>
            <person name="Debuchy R."/>
            <person name="Gladieux P."/>
            <person name="Hiltunen Thoren M."/>
            <person name="Johannesson H."/>
        </authorList>
    </citation>
    <scope>NUCLEOTIDE SEQUENCE</scope>
    <source>
        <strain evidence="10">PSN309</strain>
    </source>
</reference>
<keyword evidence="7 8" id="KW-0349">Heme</keyword>
<keyword evidence="5 7" id="KW-0408">Iron</keyword>
<dbReference type="GO" id="GO:0005506">
    <property type="term" value="F:iron ion binding"/>
    <property type="evidence" value="ECO:0007669"/>
    <property type="project" value="InterPro"/>
</dbReference>
<dbReference type="Proteomes" id="UP001302126">
    <property type="component" value="Unassembled WGS sequence"/>
</dbReference>